<feature type="domain" description="YjiS-like" evidence="1">
    <location>
        <begin position="15"/>
        <end position="33"/>
    </location>
</feature>
<name>A0A239JNE7_9RHOB</name>
<dbReference type="EMBL" id="FZON01000055">
    <property type="protein sequence ID" value="SNT07546.1"/>
    <property type="molecule type" value="Genomic_DNA"/>
</dbReference>
<dbReference type="Pfam" id="PF06568">
    <property type="entry name" value="YjiS-like"/>
    <property type="match status" value="1"/>
</dbReference>
<evidence type="ECO:0000259" key="1">
    <source>
        <dbReference type="Pfam" id="PF06568"/>
    </source>
</evidence>
<evidence type="ECO:0000313" key="2">
    <source>
        <dbReference type="EMBL" id="SNT07546.1"/>
    </source>
</evidence>
<sequence length="45" mass="5280">MLWFAKTARPVRRPVRGQLPSMSDHLLRDIGLDPVPPRIPHPRLW</sequence>
<protein>
    <recommendedName>
        <fullName evidence="1">YjiS-like domain-containing protein</fullName>
    </recommendedName>
</protein>
<proteinExistence type="predicted"/>
<organism evidence="2 3">
    <name type="scientific">Antarctobacter heliothermus</name>
    <dbReference type="NCBI Taxonomy" id="74033"/>
    <lineage>
        <taxon>Bacteria</taxon>
        <taxon>Pseudomonadati</taxon>
        <taxon>Pseudomonadota</taxon>
        <taxon>Alphaproteobacteria</taxon>
        <taxon>Rhodobacterales</taxon>
        <taxon>Roseobacteraceae</taxon>
        <taxon>Antarctobacter</taxon>
    </lineage>
</organism>
<reference evidence="2 3" key="1">
    <citation type="submission" date="2017-06" db="EMBL/GenBank/DDBJ databases">
        <authorList>
            <person name="Kim H.J."/>
            <person name="Triplett B.A."/>
        </authorList>
    </citation>
    <scope>NUCLEOTIDE SEQUENCE [LARGE SCALE GENOMIC DNA]</scope>
    <source>
        <strain evidence="2 3">DSM 11445</strain>
    </source>
</reference>
<dbReference type="AlphaFoldDB" id="A0A239JNE7"/>
<dbReference type="Proteomes" id="UP000198440">
    <property type="component" value="Unassembled WGS sequence"/>
</dbReference>
<accession>A0A239JNE7</accession>
<dbReference type="OrthoDB" id="8244198at2"/>
<gene>
    <name evidence="2" type="ORF">SAMN04488078_10556</name>
</gene>
<evidence type="ECO:0000313" key="3">
    <source>
        <dbReference type="Proteomes" id="UP000198440"/>
    </source>
</evidence>
<dbReference type="InterPro" id="IPR009506">
    <property type="entry name" value="YjiS-like"/>
</dbReference>